<evidence type="ECO:0000256" key="1">
    <source>
        <dbReference type="ARBA" id="ARBA00006432"/>
    </source>
</evidence>
<dbReference type="RefSeq" id="WP_195081705.1">
    <property type="nucleotide sequence ID" value="NZ_JAYESH010000007.1"/>
</dbReference>
<protein>
    <submittedName>
        <fullName evidence="4">Class I adenylate-forming enzyme family protein</fullName>
    </submittedName>
</protein>
<dbReference type="SUPFAM" id="SSF56801">
    <property type="entry name" value="Acetyl-CoA synthetase-like"/>
    <property type="match status" value="1"/>
</dbReference>
<dbReference type="Gene3D" id="3.30.300.30">
    <property type="match status" value="1"/>
</dbReference>
<organism evidence="4 5">
    <name type="scientific">Nocardia implantans</name>
    <dbReference type="NCBI Taxonomy" id="3108168"/>
    <lineage>
        <taxon>Bacteria</taxon>
        <taxon>Bacillati</taxon>
        <taxon>Actinomycetota</taxon>
        <taxon>Actinomycetes</taxon>
        <taxon>Mycobacteriales</taxon>
        <taxon>Nocardiaceae</taxon>
        <taxon>Nocardia</taxon>
    </lineage>
</organism>
<dbReference type="InterPro" id="IPR045851">
    <property type="entry name" value="AMP-bd_C_sf"/>
</dbReference>
<dbReference type="Pfam" id="PF13193">
    <property type="entry name" value="AMP-binding_C"/>
    <property type="match status" value="1"/>
</dbReference>
<evidence type="ECO:0000259" key="3">
    <source>
        <dbReference type="Pfam" id="PF13193"/>
    </source>
</evidence>
<dbReference type="InterPro" id="IPR042099">
    <property type="entry name" value="ANL_N_sf"/>
</dbReference>
<feature type="domain" description="AMP-binding enzyme C-terminal" evidence="3">
    <location>
        <begin position="400"/>
        <end position="470"/>
    </location>
</feature>
<comment type="caution">
    <text evidence="4">The sequence shown here is derived from an EMBL/GenBank/DDBJ whole genome shotgun (WGS) entry which is preliminary data.</text>
</comment>
<evidence type="ECO:0000313" key="4">
    <source>
        <dbReference type="EMBL" id="MEB3512595.1"/>
    </source>
</evidence>
<keyword evidence="5" id="KW-1185">Reference proteome</keyword>
<comment type="similarity">
    <text evidence="1">Belongs to the ATP-dependent AMP-binding enzyme family.</text>
</comment>
<gene>
    <name evidence="4" type="ORF">U3653_21405</name>
</gene>
<sequence>MSAAARPTRIYEALVAAMDDAPDARVLTLRETRTFAELRADAERRAGLLDAVAPRGGSRILLALANHPDYIATLLAVWSRADLPILADPSLGRAEIDTLVRGCGIDAVVHAPTGDVPAGAVALDERSVAEATGLTGARPALAADTELGRLTSGSTRAPACIEFSARAVLNAAGTWAGAAGLTRDDLSLCFAGCYNGLAFNTTLMPSLLTGASLALPGGMPSGGAIMRHVTALRPSILVAFPAAYERFTDYTAAALPEETREALRRIRLRLSSAAPLSASVASHVAALSGPISDYYGIAETGPVTFADGTRPEGNGMLLPGVTVESRPGADGVEVLHVRTASMGTRYLNYPGEFERAIAADGSYVTSDTGSVTGGELFLGGRAQPVLNIGGRKFTVESVSDAITAHPDVTDCRVLALTTPSGRDCVGAAVQTRVPLDAANLRGFLRERLADYKVPEVLVTVGELPRGATGKVKAAAVRELLMHTFQQPVTGGR</sequence>
<dbReference type="InterPro" id="IPR025110">
    <property type="entry name" value="AMP-bd_C"/>
</dbReference>
<accession>A0ABU6AYL9</accession>
<proteinExistence type="inferred from homology"/>
<dbReference type="Pfam" id="PF00501">
    <property type="entry name" value="AMP-binding"/>
    <property type="match status" value="1"/>
</dbReference>
<dbReference type="InterPro" id="IPR000873">
    <property type="entry name" value="AMP-dep_synth/lig_dom"/>
</dbReference>
<evidence type="ECO:0000259" key="2">
    <source>
        <dbReference type="Pfam" id="PF00501"/>
    </source>
</evidence>
<dbReference type="PANTHER" id="PTHR43201">
    <property type="entry name" value="ACYL-COA SYNTHETASE"/>
    <property type="match status" value="1"/>
</dbReference>
<name>A0ABU6AYL9_9NOCA</name>
<dbReference type="Proteomes" id="UP001348098">
    <property type="component" value="Unassembled WGS sequence"/>
</dbReference>
<evidence type="ECO:0000313" key="5">
    <source>
        <dbReference type="Proteomes" id="UP001348098"/>
    </source>
</evidence>
<dbReference type="Gene3D" id="3.40.50.12780">
    <property type="entry name" value="N-terminal domain of ligase-like"/>
    <property type="match status" value="1"/>
</dbReference>
<dbReference type="PANTHER" id="PTHR43201:SF8">
    <property type="entry name" value="ACYL-COA SYNTHETASE FAMILY MEMBER 3"/>
    <property type="match status" value="1"/>
</dbReference>
<reference evidence="4 5" key="1">
    <citation type="submission" date="2023-12" db="EMBL/GenBank/DDBJ databases">
        <title>novel species in genus Nocarida.</title>
        <authorList>
            <person name="Li Z."/>
        </authorList>
    </citation>
    <scope>NUCLEOTIDE SEQUENCE [LARGE SCALE GENOMIC DNA]</scope>
    <source>
        <strain evidence="4 5">CDC186</strain>
    </source>
</reference>
<dbReference type="EMBL" id="JAYKYQ010000009">
    <property type="protein sequence ID" value="MEB3512595.1"/>
    <property type="molecule type" value="Genomic_DNA"/>
</dbReference>
<feature type="domain" description="AMP-dependent synthetase/ligase" evidence="2">
    <location>
        <begin position="19"/>
        <end position="323"/>
    </location>
</feature>